<evidence type="ECO:0000313" key="2">
    <source>
        <dbReference type="EMBL" id="MBK3462640.1"/>
    </source>
</evidence>
<keyword evidence="3" id="KW-1185">Reference proteome</keyword>
<organism evidence="2 3">
    <name type="scientific">Pseudomonas haemolytica</name>
    <dbReference type="NCBI Taxonomy" id="2600065"/>
    <lineage>
        <taxon>Bacteria</taxon>
        <taxon>Pseudomonadati</taxon>
        <taxon>Pseudomonadota</taxon>
        <taxon>Gammaproteobacteria</taxon>
        <taxon>Pseudomonadales</taxon>
        <taxon>Pseudomonadaceae</taxon>
        <taxon>Pseudomonas</taxon>
    </lineage>
</organism>
<dbReference type="RefSeq" id="WP_200657676.1">
    <property type="nucleotide sequence ID" value="NZ_JAENSR010000009.1"/>
</dbReference>
<sequence>MKQAFNYLMKPFIFLVEIQHTVALNILMFVLWPLLILELTDGGASGISPLFTSLIGLIIIHRVGEWLMASKSKAGKRFRKHIWVVAYVKEQKKIKEWGW</sequence>
<reference evidence="2 3" key="1">
    <citation type="submission" date="2021-01" db="EMBL/GenBank/DDBJ databases">
        <title>Antibiotic resistance and phylogeny of Pseudomonas spp. isolated over three decades from chicken meat in the Norwegian food chain.</title>
        <authorList>
            <person name="Moen B."/>
        </authorList>
    </citation>
    <scope>NUCLEOTIDE SEQUENCE [LARGE SCALE GENOMIC DNA]</scope>
    <source>
        <strain evidence="2 3">MF6766</strain>
    </source>
</reference>
<keyword evidence="1" id="KW-0812">Transmembrane</keyword>
<evidence type="ECO:0000256" key="1">
    <source>
        <dbReference type="SAM" id="Phobius"/>
    </source>
</evidence>
<protein>
    <submittedName>
        <fullName evidence="2">Uncharacterized protein</fullName>
    </submittedName>
</protein>
<dbReference type="EMBL" id="JAENSR010000009">
    <property type="protein sequence ID" value="MBK3462640.1"/>
    <property type="molecule type" value="Genomic_DNA"/>
</dbReference>
<keyword evidence="1" id="KW-1133">Transmembrane helix</keyword>
<name>A0ABS1H070_9PSED</name>
<keyword evidence="1" id="KW-0472">Membrane</keyword>
<gene>
    <name evidence="2" type="ORF">JJD71_26595</name>
</gene>
<feature type="transmembrane region" description="Helical" evidence="1">
    <location>
        <begin position="12"/>
        <end position="35"/>
    </location>
</feature>
<evidence type="ECO:0000313" key="3">
    <source>
        <dbReference type="Proteomes" id="UP000620382"/>
    </source>
</evidence>
<proteinExistence type="predicted"/>
<dbReference type="Proteomes" id="UP000620382">
    <property type="component" value="Unassembled WGS sequence"/>
</dbReference>
<comment type="caution">
    <text evidence="2">The sequence shown here is derived from an EMBL/GenBank/DDBJ whole genome shotgun (WGS) entry which is preliminary data.</text>
</comment>
<accession>A0ABS1H070</accession>
<feature type="transmembrane region" description="Helical" evidence="1">
    <location>
        <begin position="47"/>
        <end position="69"/>
    </location>
</feature>